<proteinExistence type="predicted"/>
<evidence type="ECO:0000313" key="3">
    <source>
        <dbReference type="EMBL" id="MBF7955609.1"/>
    </source>
</evidence>
<dbReference type="InterPro" id="IPR013425">
    <property type="entry name" value="Autotrns_rpt"/>
</dbReference>
<protein>
    <submittedName>
        <fullName evidence="3">Autotransporter-associated beta strand repeat-containing protein</fullName>
    </submittedName>
</protein>
<dbReference type="RefSeq" id="WP_195817071.1">
    <property type="nucleotide sequence ID" value="NZ_JADOBH010000002.1"/>
</dbReference>
<comment type="caution">
    <text evidence="3">The sequence shown here is derived from an EMBL/GenBank/DDBJ whole genome shotgun (WGS) entry which is preliminary data.</text>
</comment>
<reference evidence="3 4" key="1">
    <citation type="submission" date="2020-11" db="EMBL/GenBank/DDBJ databases">
        <title>Taxonomic investigation of Rahnella spp.</title>
        <authorList>
            <person name="Lee S.D."/>
        </authorList>
    </citation>
    <scope>NUCLEOTIDE SEQUENCE [LARGE SCALE GENOMIC DNA]</scope>
    <source>
        <strain evidence="3 4">SAP-10</strain>
    </source>
</reference>
<dbReference type="Pfam" id="PF12951">
    <property type="entry name" value="PATR"/>
    <property type="match status" value="8"/>
</dbReference>
<evidence type="ECO:0000259" key="2">
    <source>
        <dbReference type="PROSITE" id="PS51208"/>
    </source>
</evidence>
<dbReference type="SUPFAM" id="SSF51126">
    <property type="entry name" value="Pectin lyase-like"/>
    <property type="match status" value="4"/>
</dbReference>
<dbReference type="InterPro" id="IPR012332">
    <property type="entry name" value="Autotransporter_pectin_lyase_C"/>
</dbReference>
<dbReference type="SUPFAM" id="SSF103515">
    <property type="entry name" value="Autotransporter"/>
    <property type="match status" value="1"/>
</dbReference>
<gene>
    <name evidence="3" type="ORF">IV431_08615</name>
</gene>
<dbReference type="PANTHER" id="PTHR35037:SF3">
    <property type="entry name" value="C-TERMINAL REGION OF AIDA-LIKE PROTEIN"/>
    <property type="match status" value="1"/>
</dbReference>
<dbReference type="Gene3D" id="2.160.20.20">
    <property type="match status" value="2"/>
</dbReference>
<evidence type="ECO:0000256" key="1">
    <source>
        <dbReference type="ARBA" id="ARBA00022729"/>
    </source>
</evidence>
<dbReference type="EMBL" id="JADOBH010000002">
    <property type="protein sequence ID" value="MBF7955609.1"/>
    <property type="molecule type" value="Genomic_DNA"/>
</dbReference>
<feature type="domain" description="Autotransporter" evidence="2">
    <location>
        <begin position="2921"/>
        <end position="3205"/>
    </location>
</feature>
<dbReference type="InterPro" id="IPR011050">
    <property type="entry name" value="Pectin_lyase_fold/virulence"/>
</dbReference>
<dbReference type="InterPro" id="IPR024973">
    <property type="entry name" value="ESPR"/>
</dbReference>
<dbReference type="PANTHER" id="PTHR35037">
    <property type="entry name" value="C-TERMINAL REGION OF AIDA-LIKE PROTEIN"/>
    <property type="match status" value="1"/>
</dbReference>
<dbReference type="SMART" id="SM00869">
    <property type="entry name" value="Autotransporter"/>
    <property type="match status" value="1"/>
</dbReference>
<dbReference type="InterPro" id="IPR036709">
    <property type="entry name" value="Autotransporte_beta_dom_sf"/>
</dbReference>
<dbReference type="NCBIfam" id="TIGR02601">
    <property type="entry name" value="autotrns_rpt"/>
    <property type="match status" value="6"/>
</dbReference>
<evidence type="ECO:0000313" key="4">
    <source>
        <dbReference type="Proteomes" id="UP000600307"/>
    </source>
</evidence>
<dbReference type="Pfam" id="PF13018">
    <property type="entry name" value="ESPR"/>
    <property type="match status" value="1"/>
</dbReference>
<organism evidence="3 4">
    <name type="scientific">Rahnella victoriana</name>
    <dbReference type="NCBI Taxonomy" id="1510570"/>
    <lineage>
        <taxon>Bacteria</taxon>
        <taxon>Pseudomonadati</taxon>
        <taxon>Pseudomonadota</taxon>
        <taxon>Gammaproteobacteria</taxon>
        <taxon>Enterobacterales</taxon>
        <taxon>Yersiniaceae</taxon>
        <taxon>Rahnella</taxon>
    </lineage>
</organism>
<keyword evidence="4" id="KW-1185">Reference proteome</keyword>
<accession>A0ABS0DNZ2</accession>
<dbReference type="PROSITE" id="PS51208">
    <property type="entry name" value="AUTOTRANSPORTER"/>
    <property type="match status" value="1"/>
</dbReference>
<dbReference type="InterPro" id="IPR051551">
    <property type="entry name" value="Autotransporter_adhesion"/>
</dbReference>
<dbReference type="Gene3D" id="2.40.128.130">
    <property type="entry name" value="Autotransporter beta-domain"/>
    <property type="match status" value="1"/>
</dbReference>
<dbReference type="InterPro" id="IPR005546">
    <property type="entry name" value="Autotransporte_beta"/>
</dbReference>
<sequence>MNKIYRLIWSEVRSAWVAAPETTKGQRKGSGRTRLAVSVALALTTTPVLAEDVNWAVAYPSYTFPVLANYDILRETGFAFTIDGDTATANHYAAGTTLNILGAIPTLAAGSNGTFTTLLVRNGLTDSTGTGADPGRITLIEATDANNVVTPITSANIDNFTYSTNPAVPQQNQELNVVVPGLDGSYSVIKVYDSSTFSSSTDAKVGDLALNVYAPNSFHIYNNFGIASVSANGGTANINIGADTGGTTAISAAANTLNLLAKNSTLAKADGTDNAASQVNWLSDNYVHFSPAAVIDSDLQSETAVSSKYSDSITLPNYALVAGRVVQIGTREFDITSAADIATVNNFLLGTSRENSQVQLWLTGGVTLPPENGGAVIDSTVIAQNTYNAIIQSLLDNEQSNRVDLTYHVWQDSLSHTNNATLGTGDLNVIYATGALATGTVTSTGSLAVDGASTVMRADRGATITNNGNINIWRSDSASPAGVGMKATDATATNTGTLNAGLFLEKNGSNQNVSNQGSVAMQGLGASQLSNTGYINVALTDSTTANAVGMQAQGTTTATNSGTLALTGNSHNTNGRASGYAADISGAATFTNAASGNIYIGTTPVTASAAPSATSMVGGAVQSAAIRTSSTGNVTNNGTITLGTATRNAVGMLVNGGTGAVLNAGTINVLGGLGANGSAAPNYGLSATNTTNVTNTGIIRVTGENNVAINLLASTAAAAVNSTNTGTITVGAAGDNGGNDSNPYTYRNYAVYAEGLSGNQATATINSAINLLSAGAIGVHARGSATINVGANALLNFANNSQIGYYAYGEDAKINLGSAIINDNAQAKSVLFLIDHGAQFDGDSGGAGAYALTVSGTGSTGVFANGLDTGADGQPGGGDDALTTLDTGAATISVNGENAVGVKITGGATGTINNGGILLNHNNSTAVVVDGRSYAIDGTIGDSDDALATNVLSRVDIGTTASQSGIKGYDISHKGNVDIESDGTVLAGSNNIGIYLHDGGIATNNAPISVSGTNNIGVYIQDQGTLTNSRDITVSGVANSGNVGVKVQGAGAKVTQLGDVTATGGLAAVQLVGNGAALAISGSNNQITASGGADGILMDTGSSSLTASNTQIDITGTGAGINNKADTSNINLTDVVINAADGPAIRTAVTFNAEGTGNILNVSGSGSGFAFEQTDGSNTTGNLTIGTGYTIDVTGANGNGILAKTNGSVTSGANITMGATGGAAISAADASGVTNNGNIQTSSNTNTSVLATNAGAFTNNGTINATGALNPLALIRINGSAASRTILNNGTITDASQNSVVIDASGSAANTVTNQGTLSAASNTATALRTGSGSDNVTLSGTQATTGLINLGSGADTFTWNGGTLDGAVDFTGSDGNDRANIGDVDLSATRHILSNGGSGSALTFTDTHAGSDPAQIGSLAADASPVTNIGTGWSTLAVTGSDADLRVVDNLQLSGMPQIRISDGATVRSGDNVTNSALASINNYNVSTDGADSLLIFDGLSAAQTYSGIISGTGGLERAGGGTTILTGENTYTGNTLIDTGGTLQLGNGGVPGALSPLTNITDNGVLNINQSDTVNLGGVISGTGAFYQTGSGTTRLSGANTYQGVTQVNGGTLLVNGDQRDASGETTVASGATLGGKGTIGGNVTFGANTTLTPGDGGAGTLNINGNLNLSATTNNKFELGQITVAGGALNDFVNVSQNLTLDGLLNVTLSAGGIFAPGLYRLYSYGGTLTNNVLDVVTLPTNNQSTYGVQTSIPGQVNLVLSAPQPASTLQFWDGNLLGTNHGDGTSGNNQVDGGNGVWESRALDDTNNWTTATGFGNDPWSQASFAIFQGTAGTVTVSNAFNPVTTAGMQFDSTGYVLNGDPLTIVRTANLSPSENYLAQGETDADAYFVVRVGAGADGADVTTRIDANLVPATGSTDRLKLLKFDPGRLILTGVNGYTGGTEIYGGVLNVSSDQNLGLAGTSVLINNNATLQIGADYTTDRPLFLSQTGGGQIDLFGHTFTPTGVIGGLGPLTVRDSTSATDSTLVLNRANSYQGATTVSGNNGATVVAVDANTTGVFGKSDSTVTVNQQGTVNFNNSATAQNHAFTLDSGILTFNDSASAADSVTTATNGAAVRLSDNARGGNGRFTLASGTQMNLSGQADGGNAVMTNNGLVTFAGQATGAGATIANNAGGVVNIADSSGTAIGSLSGAGNVVLGAASLTEGALGRNDGISGVISGAGGSLSKTGNGTLTLTGDNTYTGATAVQQGVLLVNGNQQAATGAVSVVSGATLGGNGTLGGNVTVADNGHLAAGAALNSVGVLTTGGLTLNQNAQIDFQFGRSYVAGGSLNDLINVNGDLNLNGKLNITQTPGGTFDVGIYRVLNYTGALTNNQLDIGTAPQAADDMYVQTSIAGQVNLVNRTGVILRFWDGADSANKNDSQIEGGNGVWQNSSGNDNWSTDVTTPDGRFNAPFSDNSFAIFGGTKGNVTVDNSLGAVTISGAQFATDGYVVSDGVITTTTADTQIRVGDGTAQGADYTATINSQIAGSGGINKTDAGTLILGGDNTYRGGTTISAGTLQVSADNNLGQSGSGLAFDGGTLRYGSAFNTGRAVSLQSGGGTVDTDGKNVALNGVISGNGALTKTGSGTLTLTQDNTYTGTTTLSEGTVQLGNGGEQGSIVGDIVNNAVLQINRANLLTLPGDISGTGQLWQQGAGTTVLSGRNTYSGLTLVQSGTLLASGANTLSKQSDHIVSAGALLDTGGTSQSLSSLVNQGTVNLRGGDVGSTLTVNGDYVGINGVLKIAAQQHSPGVADRLVINGGTATGVTRLDIDVSQLGEETTGDGITVVEAVNGATTTAQTTKDAFTLGADHLDAGAFQYRLFAADASGAGEDWFLRATYRPDVPAFNGLATTVRQADLAVLGTLHLRVGDEKPYDKTVPEDQEGRFWARYIAQSTHQSLNDATATQADSRMNGMQAGVDLYQNESWRAGIYTTVLDIDTSYQGQTSGGAGYTSDTAFYLGGYATWTGDDGLYVDNVLQYGRHSVDLKTGNSHDSLSPDGNTFVASVEVGRPWQLGDSNWALEPQAQLIWQHSDFDSVIMPGDAKTRADIEADDAVIGRLGVRLTSQYDTQQGSVKPYVRVNLWQELSDGSDSTSFTNTSNSAGKTTLTADQRYSSTEVALGATWAATSEVQAYTEVGKSYQNGGSKSQISNDLSGTVGIKIRF</sequence>
<name>A0ABS0DNZ2_9GAMM</name>
<keyword evidence="1" id="KW-0732">Signal</keyword>
<dbReference type="Proteomes" id="UP000600307">
    <property type="component" value="Unassembled WGS sequence"/>
</dbReference>